<accession>W2UKT5</accession>
<feature type="domain" description="LysM" evidence="3">
    <location>
        <begin position="473"/>
        <end position="517"/>
    </location>
</feature>
<feature type="signal peptide" evidence="2">
    <location>
        <begin position="1"/>
        <end position="18"/>
    </location>
</feature>
<dbReference type="PROSITE" id="PS51782">
    <property type="entry name" value="LYSM"/>
    <property type="match status" value="2"/>
</dbReference>
<dbReference type="GO" id="GO:0000270">
    <property type="term" value="P:peptidoglycan metabolic process"/>
    <property type="evidence" value="ECO:0007669"/>
    <property type="project" value="InterPro"/>
</dbReference>
<reference evidence="4 5" key="2">
    <citation type="journal article" date="2016" name="Genome Announc.">
        <title>Draft Genome Sequence of Zhouia amylolytica AD3, Isolated from Tidal Flat Sediment.</title>
        <authorList>
            <person name="Jia B."/>
            <person name="Jin H.M."/>
            <person name="Lee H.J."/>
            <person name="Jeon C.O."/>
        </authorList>
    </citation>
    <scope>NUCLEOTIDE SEQUENCE [LARGE SCALE GENOMIC DNA]</scope>
    <source>
        <strain evidence="4 5">AD3</strain>
    </source>
</reference>
<gene>
    <name evidence="4" type="ORF">P278_28650</name>
</gene>
<dbReference type="SMART" id="SM00257">
    <property type="entry name" value="LysM"/>
    <property type="match status" value="2"/>
</dbReference>
<organism evidence="4 5">
    <name type="scientific">Zhouia amylolytica AD3</name>
    <dbReference type="NCBI Taxonomy" id="1286632"/>
    <lineage>
        <taxon>Bacteria</taxon>
        <taxon>Pseudomonadati</taxon>
        <taxon>Bacteroidota</taxon>
        <taxon>Flavobacteriia</taxon>
        <taxon>Flavobacteriales</taxon>
        <taxon>Flavobacteriaceae</taxon>
        <taxon>Zhouia</taxon>
    </lineage>
</organism>
<dbReference type="CDD" id="cd16894">
    <property type="entry name" value="MltD-like"/>
    <property type="match status" value="1"/>
</dbReference>
<dbReference type="AlphaFoldDB" id="W2UKT5"/>
<evidence type="ECO:0000256" key="1">
    <source>
        <dbReference type="ARBA" id="ARBA00007734"/>
    </source>
</evidence>
<dbReference type="SUPFAM" id="SSF54106">
    <property type="entry name" value="LysM domain"/>
    <property type="match status" value="2"/>
</dbReference>
<dbReference type="InterPro" id="IPR000189">
    <property type="entry name" value="Transglyc_AS"/>
</dbReference>
<keyword evidence="2" id="KW-0732">Signal</keyword>
<dbReference type="InterPro" id="IPR023346">
    <property type="entry name" value="Lysozyme-like_dom_sf"/>
</dbReference>
<feature type="domain" description="LysM" evidence="3">
    <location>
        <begin position="406"/>
        <end position="449"/>
    </location>
</feature>
<dbReference type="RefSeq" id="WP_038268208.1">
    <property type="nucleotide sequence ID" value="NZ_AYXY01000026.1"/>
</dbReference>
<dbReference type="PANTHER" id="PTHR33734">
    <property type="entry name" value="LYSM DOMAIN-CONTAINING GPI-ANCHORED PROTEIN 2"/>
    <property type="match status" value="1"/>
</dbReference>
<evidence type="ECO:0000256" key="2">
    <source>
        <dbReference type="SAM" id="SignalP"/>
    </source>
</evidence>
<dbReference type="SUPFAM" id="SSF53955">
    <property type="entry name" value="Lysozyme-like"/>
    <property type="match status" value="1"/>
</dbReference>
<dbReference type="Pfam" id="PF01464">
    <property type="entry name" value="SLT"/>
    <property type="match status" value="1"/>
</dbReference>
<dbReference type="InterPro" id="IPR036779">
    <property type="entry name" value="LysM_dom_sf"/>
</dbReference>
<reference evidence="5" key="1">
    <citation type="submission" date="2013-11" db="EMBL/GenBank/DDBJ databases">
        <title>Draft genome sequence from a member of Zhouia, isolated tidal flat.</title>
        <authorList>
            <person name="Jin H."/>
            <person name="Jeon C.O."/>
        </authorList>
    </citation>
    <scope>NUCLEOTIDE SEQUENCE [LARGE SCALE GENOMIC DNA]</scope>
    <source>
        <strain evidence="5">AD3</strain>
    </source>
</reference>
<comment type="caution">
    <text evidence="4">The sequence shown here is derived from an EMBL/GenBank/DDBJ whole genome shotgun (WGS) entry which is preliminary data.</text>
</comment>
<comment type="similarity">
    <text evidence="1">Belongs to the transglycosylase Slt family.</text>
</comment>
<dbReference type="CDD" id="cd00118">
    <property type="entry name" value="LysM"/>
    <property type="match status" value="2"/>
</dbReference>
<proteinExistence type="inferred from homology"/>
<dbReference type="PANTHER" id="PTHR33734:SF22">
    <property type="entry name" value="MEMBRANE-BOUND LYTIC MUREIN TRANSGLYCOSYLASE D"/>
    <property type="match status" value="1"/>
</dbReference>
<dbReference type="GO" id="GO:0016020">
    <property type="term" value="C:membrane"/>
    <property type="evidence" value="ECO:0007669"/>
    <property type="project" value="InterPro"/>
</dbReference>
<dbReference type="Proteomes" id="UP000018850">
    <property type="component" value="Unassembled WGS sequence"/>
</dbReference>
<dbReference type="STRING" id="376730.SAMN04487906_0445"/>
<dbReference type="PATRIC" id="fig|1286632.3.peg.2861"/>
<dbReference type="Pfam" id="PF01476">
    <property type="entry name" value="LysM"/>
    <property type="match status" value="2"/>
</dbReference>
<feature type="chain" id="PRO_5004827322" evidence="2">
    <location>
        <begin position="19"/>
        <end position="520"/>
    </location>
</feature>
<dbReference type="PROSITE" id="PS00922">
    <property type="entry name" value="TRANSGLYCOSYLASE"/>
    <property type="match status" value="1"/>
</dbReference>
<dbReference type="EMBL" id="AYXY01000026">
    <property type="protein sequence ID" value="ETN94061.1"/>
    <property type="molecule type" value="Genomic_DNA"/>
</dbReference>
<dbReference type="GO" id="GO:0008932">
    <property type="term" value="F:lytic endotransglycosylase activity"/>
    <property type="evidence" value="ECO:0007669"/>
    <property type="project" value="TreeGrafter"/>
</dbReference>
<keyword evidence="5" id="KW-1185">Reference proteome</keyword>
<sequence>MMKRILILITFIVPFLTAAQLPAKPEQSNDSIIKNQQEITIETSKDSISNDLKKLLKAEGRYNLKDNEMAAKYDSLWLQELYESELFDTLYNDITSLDYEEVEYQELPTDTLKKRLEKLNQKTPFNVAYNPSLESVIKMFLKNRRGFVQRMINKSSFYFPMFEEELDRNDIPLEMKYLAVIESALNPKARSRVGATGLWQFMFQTGRMYGLEVNSYVDERRDPIQSTQAASKYLSKLYDIFGDWDLALAAYNSGPGNVSKAIRRSGGYENYWNLRPFLPRETAGYVPAFLTMMYIFEYAEEHGFKTDPRGEVAYFETDTIQVKKMITFDQISELINIDVEEVQFFNPSYKIDVIPYIEDEVHILRLPNKDIGRFVANEAAIYKHIDEELAKKEKPLPQLFKMDSQVTHRVRSGDVLGKIAERYGVRVSDIKRWNGLRGNTIRIGQRLKIYPKKPVAVKKSSGSSSTVNTKGLKEYVVRSGDTLWGIANKFPGISVKNLQEWNDISGRSLKPGMKIKLCKC</sequence>
<dbReference type="InterPro" id="IPR018392">
    <property type="entry name" value="LysM"/>
</dbReference>
<evidence type="ECO:0000313" key="4">
    <source>
        <dbReference type="EMBL" id="ETN94061.1"/>
    </source>
</evidence>
<dbReference type="eggNOG" id="COG1388">
    <property type="taxonomic scope" value="Bacteria"/>
</dbReference>
<dbReference type="eggNOG" id="COG0741">
    <property type="taxonomic scope" value="Bacteria"/>
</dbReference>
<dbReference type="InterPro" id="IPR008258">
    <property type="entry name" value="Transglycosylase_SLT_dom_1"/>
</dbReference>
<name>W2UKT5_9FLAO</name>
<protein>
    <submittedName>
        <fullName evidence="4">Soluble lytic murein transglycosylase-like protein</fullName>
    </submittedName>
</protein>
<dbReference type="Gene3D" id="3.10.350.10">
    <property type="entry name" value="LysM domain"/>
    <property type="match status" value="2"/>
</dbReference>
<dbReference type="Gene3D" id="1.10.530.10">
    <property type="match status" value="1"/>
</dbReference>
<evidence type="ECO:0000259" key="3">
    <source>
        <dbReference type="PROSITE" id="PS51782"/>
    </source>
</evidence>
<evidence type="ECO:0000313" key="5">
    <source>
        <dbReference type="Proteomes" id="UP000018850"/>
    </source>
</evidence>